<evidence type="ECO:0000256" key="3">
    <source>
        <dbReference type="ARBA" id="ARBA00022679"/>
    </source>
</evidence>
<dbReference type="EMBL" id="MHUS01000016">
    <property type="protein sequence ID" value="OHA80910.1"/>
    <property type="molecule type" value="Genomic_DNA"/>
</dbReference>
<evidence type="ECO:0000259" key="9">
    <source>
        <dbReference type="Pfam" id="PF00535"/>
    </source>
</evidence>
<feature type="transmembrane region" description="Helical" evidence="8">
    <location>
        <begin position="266"/>
        <end position="291"/>
    </location>
</feature>
<dbReference type="GO" id="GO:0009103">
    <property type="term" value="P:lipopolysaccharide biosynthetic process"/>
    <property type="evidence" value="ECO:0007669"/>
    <property type="project" value="UniProtKB-KW"/>
</dbReference>
<accession>A0A1G2S737</accession>
<keyword evidence="2" id="KW-0328">Glycosyltransferase</keyword>
<keyword evidence="7 8" id="KW-0472">Membrane</keyword>
<comment type="caution">
    <text evidence="10">The sequence shown here is derived from an EMBL/GenBank/DDBJ whole genome shotgun (WGS) entry which is preliminary data.</text>
</comment>
<evidence type="ECO:0000256" key="4">
    <source>
        <dbReference type="ARBA" id="ARBA00022692"/>
    </source>
</evidence>
<keyword evidence="3 10" id="KW-0808">Transferase</keyword>
<evidence type="ECO:0000256" key="7">
    <source>
        <dbReference type="ARBA" id="ARBA00023136"/>
    </source>
</evidence>
<dbReference type="GO" id="GO:0005886">
    <property type="term" value="C:plasma membrane"/>
    <property type="evidence" value="ECO:0007669"/>
    <property type="project" value="TreeGrafter"/>
</dbReference>
<keyword evidence="1" id="KW-1003">Cell membrane</keyword>
<evidence type="ECO:0000313" key="10">
    <source>
        <dbReference type="EMBL" id="OHA80910.1"/>
    </source>
</evidence>
<dbReference type="PANTHER" id="PTHR48090:SF3">
    <property type="entry name" value="UNDECAPRENYL-PHOSPHATE 4-DEOXY-4-FORMAMIDO-L-ARABINOSE TRANSFERASE"/>
    <property type="match status" value="1"/>
</dbReference>
<keyword evidence="5" id="KW-0448">Lipopolysaccharide biosynthesis</keyword>
<dbReference type="Gene3D" id="3.90.550.10">
    <property type="entry name" value="Spore Coat Polysaccharide Biosynthesis Protein SpsA, Chain A"/>
    <property type="match status" value="1"/>
</dbReference>
<dbReference type="InterPro" id="IPR050256">
    <property type="entry name" value="Glycosyltransferase_2"/>
</dbReference>
<evidence type="ECO:0000256" key="6">
    <source>
        <dbReference type="ARBA" id="ARBA00022989"/>
    </source>
</evidence>
<reference evidence="10 11" key="1">
    <citation type="journal article" date="2016" name="Nat. Commun.">
        <title>Thousands of microbial genomes shed light on interconnected biogeochemical processes in an aquifer system.</title>
        <authorList>
            <person name="Anantharaman K."/>
            <person name="Brown C.T."/>
            <person name="Hug L.A."/>
            <person name="Sharon I."/>
            <person name="Castelle C.J."/>
            <person name="Probst A.J."/>
            <person name="Thomas B.C."/>
            <person name="Singh A."/>
            <person name="Wilkins M.J."/>
            <person name="Karaoz U."/>
            <person name="Brodie E.L."/>
            <person name="Williams K.H."/>
            <person name="Hubbard S.S."/>
            <person name="Banfield J.F."/>
        </authorList>
    </citation>
    <scope>NUCLEOTIDE SEQUENCE [LARGE SCALE GENOMIC DNA]</scope>
</reference>
<dbReference type="CDD" id="cd04187">
    <property type="entry name" value="DPM1_like_bac"/>
    <property type="match status" value="1"/>
</dbReference>
<dbReference type="SUPFAM" id="SSF53448">
    <property type="entry name" value="Nucleotide-diphospho-sugar transferases"/>
    <property type="match status" value="1"/>
</dbReference>
<evidence type="ECO:0000256" key="1">
    <source>
        <dbReference type="ARBA" id="ARBA00022475"/>
    </source>
</evidence>
<dbReference type="InterPro" id="IPR029044">
    <property type="entry name" value="Nucleotide-diphossugar_trans"/>
</dbReference>
<gene>
    <name evidence="10" type="ORF">A2675_02300</name>
</gene>
<dbReference type="STRING" id="1802723.A2675_02300"/>
<dbReference type="Pfam" id="PF00535">
    <property type="entry name" value="Glycos_transf_2"/>
    <property type="match status" value="1"/>
</dbReference>
<dbReference type="Proteomes" id="UP000176997">
    <property type="component" value="Unassembled WGS sequence"/>
</dbReference>
<name>A0A1G2S737_9BACT</name>
<feature type="domain" description="Glycosyltransferase 2-like" evidence="9">
    <location>
        <begin position="2"/>
        <end position="165"/>
    </location>
</feature>
<organism evidence="10 11">
    <name type="scientific">Candidatus Yonathbacteria bacterium RIFCSPHIGHO2_01_FULL_51_10</name>
    <dbReference type="NCBI Taxonomy" id="1802723"/>
    <lineage>
        <taxon>Bacteria</taxon>
        <taxon>Candidatus Yonathiibacteriota</taxon>
    </lineage>
</organism>
<protein>
    <submittedName>
        <fullName evidence="10">Glycosyl transferase</fullName>
    </submittedName>
</protein>
<evidence type="ECO:0000256" key="8">
    <source>
        <dbReference type="SAM" id="Phobius"/>
    </source>
</evidence>
<evidence type="ECO:0000256" key="2">
    <source>
        <dbReference type="ARBA" id="ARBA00022676"/>
    </source>
</evidence>
<feature type="transmembrane region" description="Helical" evidence="8">
    <location>
        <begin position="237"/>
        <end position="260"/>
    </location>
</feature>
<evidence type="ECO:0000313" key="11">
    <source>
        <dbReference type="Proteomes" id="UP000176997"/>
    </source>
</evidence>
<dbReference type="InterPro" id="IPR001173">
    <property type="entry name" value="Glyco_trans_2-like"/>
</dbReference>
<dbReference type="AlphaFoldDB" id="A0A1G2S737"/>
<proteinExistence type="predicted"/>
<sequence length="312" mass="34976">MSVVIPAKDEAGNLPELYASLTTVLEGTGLRYEIIFVDDGSIDETSYEIEKIQMRDKRVRGIELRANFGQTPALAAGIDAAQGNIVVLLDADLQNDPRDIPFLIEKLNEGYDVVSGWRKDRKDKMVTRRIPSVIANFLIARLANTPIHDLGCALKAYRREILDEINLYGDMHRYLPIYARMHGARIAEIIVNHHPRRFGKSKYGLSRIFKVIIDVITIQFFSKFITKPMRMFGSLGLGLLAIGGGGLTYLVFIKVVYLASIGGRPLLVFSVLFILAGLQLIGLGVLCEVLSRNYFESQGRKTYSIRRTMPQP</sequence>
<dbReference type="GO" id="GO:0016757">
    <property type="term" value="F:glycosyltransferase activity"/>
    <property type="evidence" value="ECO:0007669"/>
    <property type="project" value="UniProtKB-KW"/>
</dbReference>
<dbReference type="PANTHER" id="PTHR48090">
    <property type="entry name" value="UNDECAPRENYL-PHOSPHATE 4-DEOXY-4-FORMAMIDO-L-ARABINOSE TRANSFERASE-RELATED"/>
    <property type="match status" value="1"/>
</dbReference>
<evidence type="ECO:0000256" key="5">
    <source>
        <dbReference type="ARBA" id="ARBA00022985"/>
    </source>
</evidence>
<keyword evidence="6 8" id="KW-1133">Transmembrane helix</keyword>
<keyword evidence="4 8" id="KW-0812">Transmembrane</keyword>